<proteinExistence type="predicted"/>
<sequence>MRNIKIILTNDVANNKFDEQIFDIYRFDKNKDDLEELKKIIIDINKSQNEMVYLITNKKDLFKFFNRNITCEYFDNNGKNSISQREIKININPWFTGIFQNVRDIFFNNINEVLFNYGDIFQIDIEQLVKGTTYNVNNRNDLSNLLVEDLNLINFKGIVTSRLCVIFYRLTYFDLDASKASIGRFFANHFEKSESFKINLNRNPNGWFFTDLNNKIFRGYRIKPLVYNKPDSNLELKIRFAKKLLSKKVNKNIVAESLELTIEEIDYYVYSIQNNKINDEVYNSSIRTMESEYKKIKENKKHAPKQPYTPYMR</sequence>
<dbReference type="RefSeq" id="WP_301344832.1">
    <property type="nucleotide sequence ID" value="NZ_JAPZDB010000010.1"/>
</dbReference>
<name>A0AAW7PPZ3_9BACT</name>
<dbReference type="Proteomes" id="UP001171529">
    <property type="component" value="Unassembled WGS sequence"/>
</dbReference>
<accession>A0AAW7PPZ3</accession>
<gene>
    <name evidence="1" type="ORF">O8C91_03165</name>
</gene>
<reference evidence="1" key="2">
    <citation type="journal article" date="2023" name="Microorganisms">
        <title>Genomic Characterization of Arcobacter butzleri Strains Isolated from Various Sources in Lithuania.</title>
        <authorList>
            <person name="Uljanovas D."/>
            <person name="Golz G."/>
            <person name="Fleischmann S."/>
            <person name="Kudirkiene E."/>
            <person name="Kasetiene N."/>
            <person name="Grineviciene A."/>
            <person name="Tamuleviciene E."/>
            <person name="Aksomaitiene J."/>
            <person name="Alter T."/>
            <person name="Malakauskas M."/>
        </authorList>
    </citation>
    <scope>NUCLEOTIDE SEQUENCE</scope>
    <source>
        <strain evidence="1">RCM39</strain>
    </source>
</reference>
<dbReference type="EMBL" id="JAPZDC010000002">
    <property type="protein sequence ID" value="MDN5063188.1"/>
    <property type="molecule type" value="Genomic_DNA"/>
</dbReference>
<evidence type="ECO:0000313" key="2">
    <source>
        <dbReference type="Proteomes" id="UP001171529"/>
    </source>
</evidence>
<evidence type="ECO:0000313" key="1">
    <source>
        <dbReference type="EMBL" id="MDN5063188.1"/>
    </source>
</evidence>
<reference evidence="1" key="1">
    <citation type="submission" date="2022-12" db="EMBL/GenBank/DDBJ databases">
        <authorList>
            <person name="Uljanovas D."/>
        </authorList>
    </citation>
    <scope>NUCLEOTIDE SEQUENCE</scope>
    <source>
        <strain evidence="1">RCM39</strain>
    </source>
</reference>
<protein>
    <submittedName>
        <fullName evidence="1">Uncharacterized protein</fullName>
    </submittedName>
</protein>
<dbReference type="AlphaFoldDB" id="A0AAW7PPZ3"/>
<organism evidence="1 2">
    <name type="scientific">Aliarcobacter butzleri</name>
    <dbReference type="NCBI Taxonomy" id="28197"/>
    <lineage>
        <taxon>Bacteria</taxon>
        <taxon>Pseudomonadati</taxon>
        <taxon>Campylobacterota</taxon>
        <taxon>Epsilonproteobacteria</taxon>
        <taxon>Campylobacterales</taxon>
        <taxon>Arcobacteraceae</taxon>
        <taxon>Aliarcobacter</taxon>
    </lineage>
</organism>
<comment type="caution">
    <text evidence="1">The sequence shown here is derived from an EMBL/GenBank/DDBJ whole genome shotgun (WGS) entry which is preliminary data.</text>
</comment>